<feature type="region of interest" description="Disordered" evidence="1">
    <location>
        <begin position="69"/>
        <end position="95"/>
    </location>
</feature>
<sequence>MRPKDSCFDGKTYDNYDHITKILQSFPWRPHVIALRASIDLKKLHMEELLFTLKVHEIELNKDEGQRKALKAQKDSKGSSSKTFKAEESCEKSSKEEGFHEDEIFFILRKIDSISDPGELHAYNLEIDKTFHRLIRSHRSSEMANNSHSVFASDFGVPKFDIGNSDFDPSVLNFDSDVYVSQFSVGNMVDNTKTLKELATLDVVLVSEDPYKNLKEFHVVYSIMKPHGIHEDYIKMKTFSFFLDEVAKD</sequence>
<dbReference type="AlphaFoldDB" id="A0A371ENU8"/>
<accession>A0A371ENU8</accession>
<keyword evidence="3" id="KW-1185">Reference proteome</keyword>
<gene>
    <name evidence="2" type="ORF">CR513_53459</name>
</gene>
<name>A0A371ENU8_MUCPR</name>
<reference evidence="2" key="1">
    <citation type="submission" date="2018-05" db="EMBL/GenBank/DDBJ databases">
        <title>Draft genome of Mucuna pruriens seed.</title>
        <authorList>
            <person name="Nnadi N.E."/>
            <person name="Vos R."/>
            <person name="Hasami M.H."/>
            <person name="Devisetty U.K."/>
            <person name="Aguiy J.C."/>
        </authorList>
    </citation>
    <scope>NUCLEOTIDE SEQUENCE [LARGE SCALE GENOMIC DNA]</scope>
    <source>
        <strain evidence="2">JCA_2017</strain>
    </source>
</reference>
<feature type="non-terminal residue" evidence="2">
    <location>
        <position position="1"/>
    </location>
</feature>
<proteinExistence type="predicted"/>
<comment type="caution">
    <text evidence="2">The sequence shown here is derived from an EMBL/GenBank/DDBJ whole genome shotgun (WGS) entry which is preliminary data.</text>
</comment>
<evidence type="ECO:0000313" key="3">
    <source>
        <dbReference type="Proteomes" id="UP000257109"/>
    </source>
</evidence>
<dbReference type="EMBL" id="QJKJ01012901">
    <property type="protein sequence ID" value="RDX67636.1"/>
    <property type="molecule type" value="Genomic_DNA"/>
</dbReference>
<dbReference type="Proteomes" id="UP000257109">
    <property type="component" value="Unassembled WGS sequence"/>
</dbReference>
<feature type="compositionally biased region" description="Basic and acidic residues" evidence="1">
    <location>
        <begin position="84"/>
        <end position="95"/>
    </location>
</feature>
<protein>
    <submittedName>
        <fullName evidence="2">Uncharacterized protein</fullName>
    </submittedName>
</protein>
<evidence type="ECO:0000256" key="1">
    <source>
        <dbReference type="SAM" id="MobiDB-lite"/>
    </source>
</evidence>
<evidence type="ECO:0000313" key="2">
    <source>
        <dbReference type="EMBL" id="RDX67636.1"/>
    </source>
</evidence>
<organism evidence="2 3">
    <name type="scientific">Mucuna pruriens</name>
    <name type="common">Velvet bean</name>
    <name type="synonym">Dolichos pruriens</name>
    <dbReference type="NCBI Taxonomy" id="157652"/>
    <lineage>
        <taxon>Eukaryota</taxon>
        <taxon>Viridiplantae</taxon>
        <taxon>Streptophyta</taxon>
        <taxon>Embryophyta</taxon>
        <taxon>Tracheophyta</taxon>
        <taxon>Spermatophyta</taxon>
        <taxon>Magnoliopsida</taxon>
        <taxon>eudicotyledons</taxon>
        <taxon>Gunneridae</taxon>
        <taxon>Pentapetalae</taxon>
        <taxon>rosids</taxon>
        <taxon>fabids</taxon>
        <taxon>Fabales</taxon>
        <taxon>Fabaceae</taxon>
        <taxon>Papilionoideae</taxon>
        <taxon>50 kb inversion clade</taxon>
        <taxon>NPAAA clade</taxon>
        <taxon>indigoferoid/millettioid clade</taxon>
        <taxon>Phaseoleae</taxon>
        <taxon>Mucuna</taxon>
    </lineage>
</organism>